<evidence type="ECO:0000259" key="11">
    <source>
        <dbReference type="PROSITE" id="PS51198"/>
    </source>
</evidence>
<organism evidence="12">
    <name type="scientific">Solibacter usitatus (strain Ellin6076)</name>
    <dbReference type="NCBI Taxonomy" id="234267"/>
    <lineage>
        <taxon>Bacteria</taxon>
        <taxon>Pseudomonadati</taxon>
        <taxon>Acidobacteriota</taxon>
        <taxon>Terriglobia</taxon>
        <taxon>Bryobacterales</taxon>
        <taxon>Solibacteraceae</taxon>
        <taxon>Candidatus Solibacter</taxon>
    </lineage>
</organism>
<comment type="catalytic activity">
    <reaction evidence="9">
        <text>ATP + H2O = ADP + phosphate + H(+)</text>
        <dbReference type="Rhea" id="RHEA:13065"/>
        <dbReference type="ChEBI" id="CHEBI:15377"/>
        <dbReference type="ChEBI" id="CHEBI:15378"/>
        <dbReference type="ChEBI" id="CHEBI:30616"/>
        <dbReference type="ChEBI" id="CHEBI:43474"/>
        <dbReference type="ChEBI" id="CHEBI:456216"/>
        <dbReference type="EC" id="5.6.2.4"/>
    </reaction>
</comment>
<name>Q027X2_SOLUE</name>
<dbReference type="GO" id="GO:0000725">
    <property type="term" value="P:recombinational repair"/>
    <property type="evidence" value="ECO:0007669"/>
    <property type="project" value="TreeGrafter"/>
</dbReference>
<dbReference type="GO" id="GO:0043138">
    <property type="term" value="F:3'-5' DNA helicase activity"/>
    <property type="evidence" value="ECO:0007669"/>
    <property type="project" value="UniProtKB-EC"/>
</dbReference>
<dbReference type="EC" id="5.6.2.4" evidence="8"/>
<comment type="similarity">
    <text evidence="1">Belongs to the helicase family. UvrD subfamily.</text>
</comment>
<keyword evidence="5 10" id="KW-0067">ATP-binding</keyword>
<dbReference type="STRING" id="234267.Acid_1695"/>
<keyword evidence="3 10" id="KW-0378">Hydrolase</keyword>
<evidence type="ECO:0000256" key="9">
    <source>
        <dbReference type="ARBA" id="ARBA00048988"/>
    </source>
</evidence>
<evidence type="ECO:0000256" key="8">
    <source>
        <dbReference type="ARBA" id="ARBA00034808"/>
    </source>
</evidence>
<dbReference type="PANTHER" id="PTHR11070">
    <property type="entry name" value="UVRD / RECB / PCRA DNA HELICASE FAMILY MEMBER"/>
    <property type="match status" value="1"/>
</dbReference>
<dbReference type="OrthoDB" id="9787585at2"/>
<evidence type="ECO:0000256" key="1">
    <source>
        <dbReference type="ARBA" id="ARBA00009922"/>
    </source>
</evidence>
<keyword evidence="4 10" id="KW-0347">Helicase</keyword>
<dbReference type="SUPFAM" id="SSF52540">
    <property type="entry name" value="P-loop containing nucleoside triphosphate hydrolases"/>
    <property type="match status" value="1"/>
</dbReference>
<evidence type="ECO:0000256" key="2">
    <source>
        <dbReference type="ARBA" id="ARBA00022741"/>
    </source>
</evidence>
<dbReference type="GO" id="GO:0005524">
    <property type="term" value="F:ATP binding"/>
    <property type="evidence" value="ECO:0007669"/>
    <property type="project" value="UniProtKB-UniRule"/>
</dbReference>
<dbReference type="InterPro" id="IPR027417">
    <property type="entry name" value="P-loop_NTPase"/>
</dbReference>
<dbReference type="EMBL" id="CP000473">
    <property type="protein sequence ID" value="ABJ82685.1"/>
    <property type="molecule type" value="Genomic_DNA"/>
</dbReference>
<protein>
    <recommendedName>
        <fullName evidence="8">DNA 3'-5' helicase</fullName>
        <ecNumber evidence="8">5.6.2.4</ecNumber>
    </recommendedName>
</protein>
<comment type="catalytic activity">
    <reaction evidence="7">
        <text>Couples ATP hydrolysis with the unwinding of duplex DNA by translocating in the 3'-5' direction.</text>
        <dbReference type="EC" id="5.6.2.4"/>
    </reaction>
</comment>
<keyword evidence="6" id="KW-0413">Isomerase</keyword>
<evidence type="ECO:0000256" key="10">
    <source>
        <dbReference type="PROSITE-ProRule" id="PRU00560"/>
    </source>
</evidence>
<dbReference type="Gene3D" id="1.10.10.160">
    <property type="match status" value="1"/>
</dbReference>
<keyword evidence="2 10" id="KW-0547">Nucleotide-binding</keyword>
<evidence type="ECO:0000313" key="12">
    <source>
        <dbReference type="EMBL" id="ABJ82685.1"/>
    </source>
</evidence>
<dbReference type="PANTHER" id="PTHR11070:SF45">
    <property type="entry name" value="DNA 3'-5' HELICASE"/>
    <property type="match status" value="1"/>
</dbReference>
<dbReference type="HOGENOM" id="CLU_026842_1_0_0"/>
<proteinExistence type="inferred from homology"/>
<evidence type="ECO:0000256" key="4">
    <source>
        <dbReference type="ARBA" id="ARBA00022806"/>
    </source>
</evidence>
<dbReference type="Gene3D" id="3.40.50.300">
    <property type="entry name" value="P-loop containing nucleotide triphosphate hydrolases"/>
    <property type="match status" value="2"/>
</dbReference>
<dbReference type="PROSITE" id="PS51198">
    <property type="entry name" value="UVRD_HELICASE_ATP_BIND"/>
    <property type="match status" value="1"/>
</dbReference>
<dbReference type="InterPro" id="IPR014016">
    <property type="entry name" value="UvrD-like_ATP-bd"/>
</dbReference>
<dbReference type="Pfam" id="PF13361">
    <property type="entry name" value="UvrD_C"/>
    <property type="match status" value="1"/>
</dbReference>
<dbReference type="GO" id="GO:0003677">
    <property type="term" value="F:DNA binding"/>
    <property type="evidence" value="ECO:0007669"/>
    <property type="project" value="UniProtKB-KW"/>
</dbReference>
<gene>
    <name evidence="12" type="ordered locus">Acid_1695</name>
</gene>
<evidence type="ECO:0000256" key="5">
    <source>
        <dbReference type="ARBA" id="ARBA00022840"/>
    </source>
</evidence>
<feature type="domain" description="UvrD-like helicase ATP-binding" evidence="11">
    <location>
        <begin position="9"/>
        <end position="293"/>
    </location>
</feature>
<dbReference type="InParanoid" id="Q027X2"/>
<dbReference type="InterPro" id="IPR014017">
    <property type="entry name" value="DNA_helicase_UvrD-like_C"/>
</dbReference>
<evidence type="ECO:0000256" key="6">
    <source>
        <dbReference type="ARBA" id="ARBA00023235"/>
    </source>
</evidence>
<feature type="binding site" evidence="10">
    <location>
        <begin position="30"/>
        <end position="37"/>
    </location>
    <ligand>
        <name>ATP</name>
        <dbReference type="ChEBI" id="CHEBI:30616"/>
    </ligand>
</feature>
<dbReference type="KEGG" id="sus:Acid_1695"/>
<dbReference type="eggNOG" id="COG0210">
    <property type="taxonomic scope" value="Bacteria"/>
</dbReference>
<dbReference type="Pfam" id="PF00580">
    <property type="entry name" value="UvrD-helicase"/>
    <property type="match status" value="1"/>
</dbReference>
<reference evidence="12" key="1">
    <citation type="submission" date="2006-10" db="EMBL/GenBank/DDBJ databases">
        <title>Complete sequence of Solibacter usitatus Ellin6076.</title>
        <authorList>
            <consortium name="US DOE Joint Genome Institute"/>
            <person name="Copeland A."/>
            <person name="Lucas S."/>
            <person name="Lapidus A."/>
            <person name="Barry K."/>
            <person name="Detter J.C."/>
            <person name="Glavina del Rio T."/>
            <person name="Hammon N."/>
            <person name="Israni S."/>
            <person name="Dalin E."/>
            <person name="Tice H."/>
            <person name="Pitluck S."/>
            <person name="Thompson L.S."/>
            <person name="Brettin T."/>
            <person name="Bruce D."/>
            <person name="Han C."/>
            <person name="Tapia R."/>
            <person name="Gilna P."/>
            <person name="Schmutz J."/>
            <person name="Larimer F."/>
            <person name="Land M."/>
            <person name="Hauser L."/>
            <person name="Kyrpides N."/>
            <person name="Mikhailova N."/>
            <person name="Janssen P.H."/>
            <person name="Kuske C.R."/>
            <person name="Richardson P."/>
        </authorList>
    </citation>
    <scope>NUCLEOTIDE SEQUENCE</scope>
    <source>
        <strain evidence="12">Ellin6076</strain>
    </source>
</reference>
<dbReference type="InterPro" id="IPR000212">
    <property type="entry name" value="DNA_helicase_UvrD/REP"/>
</dbReference>
<dbReference type="AlphaFoldDB" id="Q027X2"/>
<dbReference type="InterPro" id="IPR013986">
    <property type="entry name" value="DExx_box_DNA_helicase_dom_sf"/>
</dbReference>
<sequence length="470" mass="53074">MTTTAQRDVTLTPQQSECVNYSSRSLLIRGVPGSGKTVVLLRRARKFAESDNCCTVRILTYNRTLARFAGELVAQLNRPQIQVMTFHSWAQKATTAVMGFRRVVSAPVRRELIERYVAEAKAASPANTLLAREFEFWRDEIAWIKGSLIGRETDYLAAERRGRGSALKAADRSVAWSVYMRYQRALERSQKVDWEDYGRVLLDRIDQWPARLYCDHVLVDEAQDLHPNQLAVLGRMAKRSLTIAADEGQKIYKTAFAWSDLGINVRGGGSKRLGQTFRSTRQIIGLANCLRLRDRRENGSAEESELYDLPDIEGPRPAVWNVGTELKEEEVTIGIVKGLLHDQPDATIGLLARSWDTLYRFNALFREHRLPFGFIKDDDGAAITTAGIKLSTFHGAKGLEFDFVIISRFSENTTPPRADTGADEIDLSVERRLIYVSMTRAKFGLFFTYSGKPSPFIEEFDPSLYDAKSV</sequence>
<accession>Q027X2</accession>
<evidence type="ECO:0000256" key="3">
    <source>
        <dbReference type="ARBA" id="ARBA00022801"/>
    </source>
</evidence>
<dbReference type="GO" id="GO:0016887">
    <property type="term" value="F:ATP hydrolysis activity"/>
    <property type="evidence" value="ECO:0007669"/>
    <property type="project" value="RHEA"/>
</dbReference>
<evidence type="ECO:0000256" key="7">
    <source>
        <dbReference type="ARBA" id="ARBA00034617"/>
    </source>
</evidence>